<comment type="caution">
    <text evidence="5">The sequence shown here is derived from an EMBL/GenBank/DDBJ whole genome shotgun (WGS) entry which is preliminary data.</text>
</comment>
<protein>
    <submittedName>
        <fullName evidence="5">TetR/AcrR family transcriptional regulator</fullName>
    </submittedName>
</protein>
<dbReference type="Proteomes" id="UP000244248">
    <property type="component" value="Unassembled WGS sequence"/>
</dbReference>
<evidence type="ECO:0000313" key="5">
    <source>
        <dbReference type="EMBL" id="PTU32482.1"/>
    </source>
</evidence>
<dbReference type="PANTHER" id="PTHR30055">
    <property type="entry name" value="HTH-TYPE TRANSCRIPTIONAL REGULATOR RUTR"/>
    <property type="match status" value="1"/>
</dbReference>
<dbReference type="Gene3D" id="1.10.357.10">
    <property type="entry name" value="Tetracycline Repressor, domain 2"/>
    <property type="match status" value="1"/>
</dbReference>
<evidence type="ECO:0000259" key="4">
    <source>
        <dbReference type="PROSITE" id="PS50977"/>
    </source>
</evidence>
<accession>A0A2T5MIT2</accession>
<dbReference type="Pfam" id="PF00440">
    <property type="entry name" value="TetR_N"/>
    <property type="match status" value="1"/>
</dbReference>
<dbReference type="EMBL" id="QANS01000002">
    <property type="protein sequence ID" value="PTU32482.1"/>
    <property type="molecule type" value="Genomic_DNA"/>
</dbReference>
<dbReference type="GO" id="GO:0003700">
    <property type="term" value="F:DNA-binding transcription factor activity"/>
    <property type="evidence" value="ECO:0007669"/>
    <property type="project" value="TreeGrafter"/>
</dbReference>
<dbReference type="RefSeq" id="WP_107939680.1">
    <property type="nucleotide sequence ID" value="NZ_QANS01000002.1"/>
</dbReference>
<gene>
    <name evidence="5" type="ORF">CJD38_07520</name>
</gene>
<dbReference type="InterPro" id="IPR001647">
    <property type="entry name" value="HTH_TetR"/>
</dbReference>
<organism evidence="5 6">
    <name type="scientific">Stenotrophobium rhamnosiphilum</name>
    <dbReference type="NCBI Taxonomy" id="2029166"/>
    <lineage>
        <taxon>Bacteria</taxon>
        <taxon>Pseudomonadati</taxon>
        <taxon>Pseudomonadota</taxon>
        <taxon>Gammaproteobacteria</taxon>
        <taxon>Nevskiales</taxon>
        <taxon>Nevskiaceae</taxon>
        <taxon>Stenotrophobium</taxon>
    </lineage>
</organism>
<feature type="region of interest" description="Disordered" evidence="3">
    <location>
        <begin position="1"/>
        <end position="40"/>
    </location>
</feature>
<feature type="compositionally biased region" description="Basic residues" evidence="3">
    <location>
        <begin position="1"/>
        <end position="18"/>
    </location>
</feature>
<dbReference type="OrthoDB" id="9790413at2"/>
<dbReference type="SUPFAM" id="SSF48498">
    <property type="entry name" value="Tetracyclin repressor-like, C-terminal domain"/>
    <property type="match status" value="1"/>
</dbReference>
<keyword evidence="1 2" id="KW-0238">DNA-binding</keyword>
<feature type="DNA-binding region" description="H-T-H motif" evidence="2">
    <location>
        <begin position="68"/>
        <end position="87"/>
    </location>
</feature>
<dbReference type="GO" id="GO:0000976">
    <property type="term" value="F:transcription cis-regulatory region binding"/>
    <property type="evidence" value="ECO:0007669"/>
    <property type="project" value="TreeGrafter"/>
</dbReference>
<name>A0A2T5MIT2_9GAMM</name>
<dbReference type="InterPro" id="IPR009057">
    <property type="entry name" value="Homeodomain-like_sf"/>
</dbReference>
<keyword evidence="6" id="KW-1185">Reference proteome</keyword>
<proteinExistence type="predicted"/>
<evidence type="ECO:0000313" key="6">
    <source>
        <dbReference type="Proteomes" id="UP000244248"/>
    </source>
</evidence>
<dbReference type="PROSITE" id="PS50977">
    <property type="entry name" value="HTH_TETR_2"/>
    <property type="match status" value="1"/>
</dbReference>
<evidence type="ECO:0000256" key="1">
    <source>
        <dbReference type="ARBA" id="ARBA00023125"/>
    </source>
</evidence>
<evidence type="ECO:0000256" key="3">
    <source>
        <dbReference type="SAM" id="MobiDB-lite"/>
    </source>
</evidence>
<reference evidence="5 6" key="1">
    <citation type="submission" date="2018-04" db="EMBL/GenBank/DDBJ databases">
        <title>Novel species isolated from glacier.</title>
        <authorList>
            <person name="Liu Q."/>
            <person name="Xin Y.-H."/>
        </authorList>
    </citation>
    <scope>NUCLEOTIDE SEQUENCE [LARGE SCALE GENOMIC DNA]</scope>
    <source>
        <strain evidence="5 6">GT1R17</strain>
    </source>
</reference>
<dbReference type="InterPro" id="IPR041490">
    <property type="entry name" value="KstR2_TetR_C"/>
</dbReference>
<dbReference type="PANTHER" id="PTHR30055:SF226">
    <property type="entry name" value="HTH-TYPE TRANSCRIPTIONAL REGULATOR PKSA"/>
    <property type="match status" value="1"/>
</dbReference>
<dbReference type="Gene3D" id="1.10.10.60">
    <property type="entry name" value="Homeodomain-like"/>
    <property type="match status" value="1"/>
</dbReference>
<dbReference type="InterPro" id="IPR036271">
    <property type="entry name" value="Tet_transcr_reg_TetR-rel_C_sf"/>
</dbReference>
<sequence>MPSPKTKAKKATAQRKRTAAPAPKPRAAPRERRGYGGRSAEELRLERRERLIATGLDLFASRGYHRTQIELLCTQAKVTTRHFYEEFSSREDLLVAVYEGVISKTRVVVIAALQNQKLTPQQRIANAISAFVHAYTDDPRHARIACIEVVGVSEDMARRRRAVIHEFAQVVEGYANQLAKSGVLPVRNYHLPGVAMIGAVNELMSEWLTVDHPPTVAELTDELLQLFDAVIGGAQRLMNP</sequence>
<dbReference type="InterPro" id="IPR050109">
    <property type="entry name" value="HTH-type_TetR-like_transc_reg"/>
</dbReference>
<feature type="domain" description="HTH tetR-type" evidence="4">
    <location>
        <begin position="45"/>
        <end position="105"/>
    </location>
</feature>
<dbReference type="SUPFAM" id="SSF46689">
    <property type="entry name" value="Homeodomain-like"/>
    <property type="match status" value="1"/>
</dbReference>
<dbReference type="AlphaFoldDB" id="A0A2T5MIT2"/>
<feature type="compositionally biased region" description="Basic and acidic residues" evidence="3">
    <location>
        <begin position="28"/>
        <end position="40"/>
    </location>
</feature>
<dbReference type="Pfam" id="PF17932">
    <property type="entry name" value="TetR_C_24"/>
    <property type="match status" value="1"/>
</dbReference>
<evidence type="ECO:0000256" key="2">
    <source>
        <dbReference type="PROSITE-ProRule" id="PRU00335"/>
    </source>
</evidence>